<evidence type="ECO:0000259" key="1">
    <source>
        <dbReference type="Pfam" id="PF19493"/>
    </source>
</evidence>
<feature type="domain" description="Trypsin-co-occurring" evidence="1">
    <location>
        <begin position="4"/>
        <end position="91"/>
    </location>
</feature>
<evidence type="ECO:0000313" key="3">
    <source>
        <dbReference type="Proteomes" id="UP000696294"/>
    </source>
</evidence>
<keyword evidence="3" id="KW-1185">Reference proteome</keyword>
<sequence length="95" mass="10451">MEVVELDRSNTQNISRKNRATVPLDEQRGEIRAAIAQAAGIAQESLREFPEDPKWHVSQLEVSFGLTLATEASVIVAKGSVEASFEVTLTVERAR</sequence>
<organism evidence="2 3">
    <name type="scientific">Nonomuraea composti</name>
    <dbReference type="NCBI Taxonomy" id="2720023"/>
    <lineage>
        <taxon>Bacteria</taxon>
        <taxon>Bacillati</taxon>
        <taxon>Actinomycetota</taxon>
        <taxon>Actinomycetes</taxon>
        <taxon>Streptosporangiales</taxon>
        <taxon>Streptosporangiaceae</taxon>
        <taxon>Nonomuraea</taxon>
    </lineage>
</organism>
<accession>A0ABX1BBU9</accession>
<dbReference type="InterPro" id="IPR045794">
    <property type="entry name" value="Trypco1"/>
</dbReference>
<proteinExistence type="predicted"/>
<protein>
    <recommendedName>
        <fullName evidence="1">Trypsin-co-occurring domain-containing protein</fullName>
    </recommendedName>
</protein>
<dbReference type="Pfam" id="PF19493">
    <property type="entry name" value="Trypco1"/>
    <property type="match status" value="1"/>
</dbReference>
<comment type="caution">
    <text evidence="2">The sequence shown here is derived from an EMBL/GenBank/DDBJ whole genome shotgun (WGS) entry which is preliminary data.</text>
</comment>
<dbReference type="EMBL" id="JAATEP010000025">
    <property type="protein sequence ID" value="NJP93867.1"/>
    <property type="molecule type" value="Genomic_DNA"/>
</dbReference>
<dbReference type="NCBIfam" id="NF041216">
    <property type="entry name" value="CU044_2847_fam"/>
    <property type="match status" value="1"/>
</dbReference>
<gene>
    <name evidence="2" type="ORF">HCN51_31245</name>
</gene>
<name>A0ABX1BBU9_9ACTN</name>
<dbReference type="Proteomes" id="UP000696294">
    <property type="component" value="Unassembled WGS sequence"/>
</dbReference>
<evidence type="ECO:0000313" key="2">
    <source>
        <dbReference type="EMBL" id="NJP93867.1"/>
    </source>
</evidence>
<reference evidence="2 3" key="1">
    <citation type="submission" date="2020-03" db="EMBL/GenBank/DDBJ databases">
        <title>WGS of actinomycetes isolated from Thailand.</title>
        <authorList>
            <person name="Thawai C."/>
        </authorList>
    </citation>
    <scope>NUCLEOTIDE SEQUENCE [LARGE SCALE GENOMIC DNA]</scope>
    <source>
        <strain evidence="2 3">FMUSA5-5</strain>
    </source>
</reference>